<dbReference type="EC" id="3.5.1.4" evidence="2"/>
<evidence type="ECO:0000313" key="3">
    <source>
        <dbReference type="Proteomes" id="UP000542125"/>
    </source>
</evidence>
<dbReference type="Gene3D" id="3.90.1300.10">
    <property type="entry name" value="Amidase signature (AS) domain"/>
    <property type="match status" value="1"/>
</dbReference>
<keyword evidence="2" id="KW-0378">Hydrolase</keyword>
<accession>A0A7Y9IT57</accession>
<dbReference type="InterPro" id="IPR023631">
    <property type="entry name" value="Amidase_dom"/>
</dbReference>
<dbReference type="SUPFAM" id="SSF75304">
    <property type="entry name" value="Amidase signature (AS) enzymes"/>
    <property type="match status" value="1"/>
</dbReference>
<feature type="domain" description="Amidase" evidence="1">
    <location>
        <begin position="25"/>
        <end position="191"/>
    </location>
</feature>
<gene>
    <name evidence="2" type="ORF">FHW18_001842</name>
</gene>
<dbReference type="Pfam" id="PF01425">
    <property type="entry name" value="Amidase"/>
    <property type="match status" value="1"/>
</dbReference>
<dbReference type="GO" id="GO:0004040">
    <property type="term" value="F:amidase activity"/>
    <property type="evidence" value="ECO:0007669"/>
    <property type="project" value="UniProtKB-EC"/>
</dbReference>
<dbReference type="PANTHER" id="PTHR46310">
    <property type="entry name" value="AMIDASE 1"/>
    <property type="match status" value="1"/>
</dbReference>
<dbReference type="AlphaFoldDB" id="A0A7Y9IT57"/>
<reference evidence="2 3" key="1">
    <citation type="submission" date="2020-07" db="EMBL/GenBank/DDBJ databases">
        <title>Genomic Encyclopedia of Type Strains, Phase IV (KMG-V): Genome sequencing to study the core and pangenomes of soil and plant-associated prokaryotes.</title>
        <authorList>
            <person name="Whitman W."/>
        </authorList>
    </citation>
    <scope>NUCLEOTIDE SEQUENCE [LARGE SCALE GENOMIC DNA]</scope>
    <source>
        <strain evidence="2 3">SAS40</strain>
    </source>
</reference>
<dbReference type="PANTHER" id="PTHR46310:SF7">
    <property type="entry name" value="AMIDASE 1"/>
    <property type="match status" value="1"/>
</dbReference>
<dbReference type="Proteomes" id="UP000542125">
    <property type="component" value="Unassembled WGS sequence"/>
</dbReference>
<evidence type="ECO:0000259" key="1">
    <source>
        <dbReference type="Pfam" id="PF01425"/>
    </source>
</evidence>
<proteinExistence type="predicted"/>
<dbReference type="RefSeq" id="WP_179585571.1">
    <property type="nucleotide sequence ID" value="NZ_JACBYR010000001.1"/>
</dbReference>
<sequence>MNDDFPIHDTVGAWVPHGRFVIDGAAHGPLAGLRFAAKDLYDVAGHVTGAGNPTWLATHDAATATSPVVQKLLDAGATLVGKTLTDELAYSIAGDNAHYGTPINARAPDRVPGGSSSGSAAAVAAGLCDFALGTDTGGSTRVPASYCGLWGLRTSQGALSSAGLVPMAPQFDTATWLASSAMVFEQVADVLMPAAPLAFHRVLRLADACDEADAVFAGPIAKVTDALAAMLGQAKTPANAEDVRVADEGLESWRMTYVTASAFDAWQAQGAWITSAQPVFGDAIASRWKFASTVTPTAAEPAFARKAAIVDRMNRLLGDDGIAVLPSASSEALKRDAAPDVVDTVRTRTFRITCIAGLSGLPQVNLPFIGEGGLPVGVSLMGPKGSDLALIRIAVRLGRQLGCLGAGAGDEGDAAAIVADVNLSSGTGSAAVAK</sequence>
<organism evidence="2 3">
    <name type="scientific">Pigmentiphaga litoralis</name>
    <dbReference type="NCBI Taxonomy" id="516702"/>
    <lineage>
        <taxon>Bacteria</taxon>
        <taxon>Pseudomonadati</taxon>
        <taxon>Pseudomonadota</taxon>
        <taxon>Betaproteobacteria</taxon>
        <taxon>Burkholderiales</taxon>
        <taxon>Alcaligenaceae</taxon>
        <taxon>Pigmentiphaga</taxon>
    </lineage>
</organism>
<protein>
    <submittedName>
        <fullName evidence="2">Amidase</fullName>
        <ecNumber evidence="2">3.5.1.4</ecNumber>
    </submittedName>
</protein>
<name>A0A7Y9IT57_9BURK</name>
<keyword evidence="3" id="KW-1185">Reference proteome</keyword>
<dbReference type="InterPro" id="IPR036928">
    <property type="entry name" value="AS_sf"/>
</dbReference>
<dbReference type="NCBIfam" id="NF006169">
    <property type="entry name" value="PRK08310.1"/>
    <property type="match status" value="1"/>
</dbReference>
<dbReference type="EMBL" id="JACBYR010000001">
    <property type="protein sequence ID" value="NYE82571.1"/>
    <property type="molecule type" value="Genomic_DNA"/>
</dbReference>
<evidence type="ECO:0000313" key="2">
    <source>
        <dbReference type="EMBL" id="NYE82571.1"/>
    </source>
</evidence>
<comment type="caution">
    <text evidence="2">The sequence shown here is derived from an EMBL/GenBank/DDBJ whole genome shotgun (WGS) entry which is preliminary data.</text>
</comment>